<reference evidence="9 10" key="1">
    <citation type="submission" date="2020-07" db="EMBL/GenBank/DDBJ databases">
        <title>Sequencing the genomes of 1000 actinobacteria strains.</title>
        <authorList>
            <person name="Klenk H.-P."/>
        </authorList>
    </citation>
    <scope>NUCLEOTIDE SEQUENCE [LARGE SCALE GENOMIC DNA]</scope>
    <source>
        <strain evidence="9 10">DSM 22083</strain>
    </source>
</reference>
<dbReference type="Proteomes" id="UP000569914">
    <property type="component" value="Unassembled WGS sequence"/>
</dbReference>
<feature type="transmembrane region" description="Helical" evidence="7">
    <location>
        <begin position="144"/>
        <end position="166"/>
    </location>
</feature>
<evidence type="ECO:0000259" key="8">
    <source>
        <dbReference type="PROSITE" id="PS50928"/>
    </source>
</evidence>
<feature type="transmembrane region" description="Helical" evidence="7">
    <location>
        <begin position="201"/>
        <end position="221"/>
    </location>
</feature>
<proteinExistence type="inferred from homology"/>
<evidence type="ECO:0000313" key="10">
    <source>
        <dbReference type="Proteomes" id="UP000569914"/>
    </source>
</evidence>
<organism evidence="9 10">
    <name type="scientific">Microlunatus parietis</name>
    <dbReference type="NCBI Taxonomy" id="682979"/>
    <lineage>
        <taxon>Bacteria</taxon>
        <taxon>Bacillati</taxon>
        <taxon>Actinomycetota</taxon>
        <taxon>Actinomycetes</taxon>
        <taxon>Propionibacteriales</taxon>
        <taxon>Propionibacteriaceae</taxon>
        <taxon>Microlunatus</taxon>
    </lineage>
</organism>
<dbReference type="EMBL" id="JACCBU010000001">
    <property type="protein sequence ID" value="NYE72082.1"/>
    <property type="molecule type" value="Genomic_DNA"/>
</dbReference>
<gene>
    <name evidence="9" type="ORF">BKA15_003411</name>
</gene>
<feature type="transmembrane region" description="Helical" evidence="7">
    <location>
        <begin position="254"/>
        <end position="276"/>
    </location>
</feature>
<evidence type="ECO:0000256" key="4">
    <source>
        <dbReference type="ARBA" id="ARBA00022692"/>
    </source>
</evidence>
<dbReference type="InterPro" id="IPR035906">
    <property type="entry name" value="MetI-like_sf"/>
</dbReference>
<dbReference type="GO" id="GO:0005886">
    <property type="term" value="C:plasma membrane"/>
    <property type="evidence" value="ECO:0007669"/>
    <property type="project" value="UniProtKB-SubCell"/>
</dbReference>
<accession>A0A7Y9I8C2</accession>
<keyword evidence="9" id="KW-0762">Sugar transport</keyword>
<evidence type="ECO:0000313" key="9">
    <source>
        <dbReference type="EMBL" id="NYE72082.1"/>
    </source>
</evidence>
<feature type="domain" description="ABC transmembrane type-1" evidence="8">
    <location>
        <begin position="55"/>
        <end position="272"/>
    </location>
</feature>
<evidence type="ECO:0000256" key="2">
    <source>
        <dbReference type="ARBA" id="ARBA00022448"/>
    </source>
</evidence>
<keyword evidence="10" id="KW-1185">Reference proteome</keyword>
<dbReference type="GO" id="GO:0055085">
    <property type="term" value="P:transmembrane transport"/>
    <property type="evidence" value="ECO:0007669"/>
    <property type="project" value="InterPro"/>
</dbReference>
<comment type="caution">
    <text evidence="9">The sequence shown here is derived from an EMBL/GenBank/DDBJ whole genome shotgun (WGS) entry which is preliminary data.</text>
</comment>
<evidence type="ECO:0000256" key="3">
    <source>
        <dbReference type="ARBA" id="ARBA00022475"/>
    </source>
</evidence>
<evidence type="ECO:0000256" key="1">
    <source>
        <dbReference type="ARBA" id="ARBA00004651"/>
    </source>
</evidence>
<comment type="similarity">
    <text evidence="7">Belongs to the binding-protein-dependent transport system permease family.</text>
</comment>
<dbReference type="PROSITE" id="PS50928">
    <property type="entry name" value="ABC_TM1"/>
    <property type="match status" value="1"/>
</dbReference>
<dbReference type="Pfam" id="PF00528">
    <property type="entry name" value="BPD_transp_1"/>
    <property type="match status" value="1"/>
</dbReference>
<feature type="transmembrane region" description="Helical" evidence="7">
    <location>
        <begin position="5"/>
        <end position="22"/>
    </location>
</feature>
<keyword evidence="3" id="KW-1003">Cell membrane</keyword>
<evidence type="ECO:0000256" key="5">
    <source>
        <dbReference type="ARBA" id="ARBA00022989"/>
    </source>
</evidence>
<dbReference type="CDD" id="cd06261">
    <property type="entry name" value="TM_PBP2"/>
    <property type="match status" value="1"/>
</dbReference>
<dbReference type="SUPFAM" id="SSF161098">
    <property type="entry name" value="MetI-like"/>
    <property type="match status" value="1"/>
</dbReference>
<name>A0A7Y9I8C2_9ACTN</name>
<comment type="subcellular location">
    <subcellularLocation>
        <location evidence="1 7">Cell membrane</location>
        <topology evidence="1 7">Multi-pass membrane protein</topology>
    </subcellularLocation>
</comment>
<dbReference type="AlphaFoldDB" id="A0A7Y9I8C2"/>
<dbReference type="InterPro" id="IPR000515">
    <property type="entry name" value="MetI-like"/>
</dbReference>
<keyword evidence="6 7" id="KW-0472">Membrane</keyword>
<dbReference type="PANTHER" id="PTHR43227">
    <property type="entry name" value="BLL4140 PROTEIN"/>
    <property type="match status" value="1"/>
</dbReference>
<keyword evidence="5 7" id="KW-1133">Transmembrane helix</keyword>
<feature type="transmembrane region" description="Helical" evidence="7">
    <location>
        <begin position="59"/>
        <end position="81"/>
    </location>
</feature>
<sequence length="288" mass="31823">MTPTIILYGLYTVYPVIGSYWYSLVEWNGFDAEKTFVGLQNYRAVLDDPLFWNSFKTTFLFMIVSVPIKLILTLGAALLLNSPRMPLSNLFRTALFLPVVTTTAIVGVVMQLIFDPASGPVNQALIDLGFIDEGIPFLADTGTAFWTVVAVDIWKWFGITMIYWLAALQTVPTELYEASWLDGASAWQSFKSVTLPLLKPFAIIISLLELEGALHIFDLILTMTNGGPFFATEVVEIYIYRWAFAATVPQLGHASAAAVIFGLFVCAVGALQLIGIRAVRRSRAEMAS</sequence>
<dbReference type="PANTHER" id="PTHR43227:SF11">
    <property type="entry name" value="BLL4140 PROTEIN"/>
    <property type="match status" value="1"/>
</dbReference>
<dbReference type="InterPro" id="IPR050809">
    <property type="entry name" value="UgpAE/MalFG_permease"/>
</dbReference>
<keyword evidence="4 7" id="KW-0812">Transmembrane</keyword>
<evidence type="ECO:0000256" key="7">
    <source>
        <dbReference type="RuleBase" id="RU363032"/>
    </source>
</evidence>
<keyword evidence="2 7" id="KW-0813">Transport</keyword>
<dbReference type="RefSeq" id="WP_179752664.1">
    <property type="nucleotide sequence ID" value="NZ_JACCBU010000001.1"/>
</dbReference>
<feature type="transmembrane region" description="Helical" evidence="7">
    <location>
        <begin position="93"/>
        <end position="114"/>
    </location>
</feature>
<protein>
    <submittedName>
        <fullName evidence="9">Multiple sugar transport system permease protein</fullName>
    </submittedName>
</protein>
<evidence type="ECO:0000256" key="6">
    <source>
        <dbReference type="ARBA" id="ARBA00023136"/>
    </source>
</evidence>
<dbReference type="Gene3D" id="1.10.3720.10">
    <property type="entry name" value="MetI-like"/>
    <property type="match status" value="1"/>
</dbReference>